<proteinExistence type="predicted"/>
<dbReference type="GeneID" id="70246227"/>
<dbReference type="AlphaFoldDB" id="A0AAD4KTC5"/>
<organism evidence="1 2">
    <name type="scientific">Talaromyces proteolyticus</name>
    <dbReference type="NCBI Taxonomy" id="1131652"/>
    <lineage>
        <taxon>Eukaryota</taxon>
        <taxon>Fungi</taxon>
        <taxon>Dikarya</taxon>
        <taxon>Ascomycota</taxon>
        <taxon>Pezizomycotina</taxon>
        <taxon>Eurotiomycetes</taxon>
        <taxon>Eurotiomycetidae</taxon>
        <taxon>Eurotiales</taxon>
        <taxon>Trichocomaceae</taxon>
        <taxon>Talaromyces</taxon>
        <taxon>Talaromyces sect. Bacilispori</taxon>
    </lineage>
</organism>
<sequence length="59" mass="6815">MYQYHHHSPPVLRPNIAYHISHLYYAGQPVPVFQGPDHICSATRLFGDQQPGRRPLLVH</sequence>
<dbReference type="RefSeq" id="XP_046073316.1">
    <property type="nucleotide sequence ID" value="XM_046215940.1"/>
</dbReference>
<evidence type="ECO:0000313" key="2">
    <source>
        <dbReference type="Proteomes" id="UP001201262"/>
    </source>
</evidence>
<comment type="caution">
    <text evidence="1">The sequence shown here is derived from an EMBL/GenBank/DDBJ whole genome shotgun (WGS) entry which is preliminary data.</text>
</comment>
<reference evidence="1" key="1">
    <citation type="submission" date="2021-12" db="EMBL/GenBank/DDBJ databases">
        <title>Convergent genome expansion in fungi linked to evolution of root-endophyte symbiosis.</title>
        <authorList>
            <consortium name="DOE Joint Genome Institute"/>
            <person name="Ke Y.-H."/>
            <person name="Bonito G."/>
            <person name="Liao H.-L."/>
            <person name="Looney B."/>
            <person name="Rojas-Flechas A."/>
            <person name="Nash J."/>
            <person name="Hameed K."/>
            <person name="Schadt C."/>
            <person name="Martin F."/>
            <person name="Crous P.W."/>
            <person name="Miettinen O."/>
            <person name="Magnuson J.K."/>
            <person name="Labbe J."/>
            <person name="Jacobson D."/>
            <person name="Doktycz M.J."/>
            <person name="Veneault-Fourrey C."/>
            <person name="Kuo A."/>
            <person name="Mondo S."/>
            <person name="Calhoun S."/>
            <person name="Riley R."/>
            <person name="Ohm R."/>
            <person name="LaButti K."/>
            <person name="Andreopoulos B."/>
            <person name="Pangilinan J."/>
            <person name="Nolan M."/>
            <person name="Tritt A."/>
            <person name="Clum A."/>
            <person name="Lipzen A."/>
            <person name="Daum C."/>
            <person name="Barry K."/>
            <person name="Grigoriev I.V."/>
            <person name="Vilgalys R."/>
        </authorList>
    </citation>
    <scope>NUCLEOTIDE SEQUENCE</scope>
    <source>
        <strain evidence="1">PMI_201</strain>
    </source>
</reference>
<evidence type="ECO:0000313" key="1">
    <source>
        <dbReference type="EMBL" id="KAH8698852.1"/>
    </source>
</evidence>
<name>A0AAD4KTC5_9EURO</name>
<accession>A0AAD4KTC5</accession>
<dbReference type="EMBL" id="JAJTJA010000005">
    <property type="protein sequence ID" value="KAH8698852.1"/>
    <property type="molecule type" value="Genomic_DNA"/>
</dbReference>
<protein>
    <submittedName>
        <fullName evidence="1">Uncharacterized protein</fullName>
    </submittedName>
</protein>
<dbReference type="Proteomes" id="UP001201262">
    <property type="component" value="Unassembled WGS sequence"/>
</dbReference>
<gene>
    <name evidence="1" type="ORF">BGW36DRAFT_376851</name>
</gene>
<keyword evidence="2" id="KW-1185">Reference proteome</keyword>